<keyword evidence="9 13" id="KW-0472">Membrane</keyword>
<sequence>MTSSSSARPAIMMATVTAVLLLMLLHPGTGFNLSPEPNYVFHEPALTTYMDKVRSSHFGYAINLRKSGVLVGAPQAQSDLPAQRKVNETGAVYRCRFSDGSCEPYYFDRLGNTHQEQSDFAYNSEKKDYQRLGASMDGHGADGDRFVVCAPKMISELTDYYLLHGVCYVSDGTESDEPKDVRKVAPLRAKNKQLHKDAVGQYYYYMYGQLGINVHITDDEEEILMGAPGVFNWRGTVVRFRRRITDDSGGLSRRDSPRGNPRPTNRHKRQIVNYVSDVPNPYFNRMKDDSYFGFAVSSGRFLGPDQKLLYVASAPQSNAQVGEVLIFDIVNADSAFAEAQIKIHFTIPGQQQGEYFGYSLLTEDFNGDGFPDLAIGAPMHSRTGDYETGTVYVYLISEGQLNFRQQIALTVPYEQSGRFGTSLAKLGDINMDGYNDIAIGAPFEGDGVVYIFLGSADGLQAKASQRLTAPANEFRWPGKAMFGHTISRGTDIDGNGYPDLAIGAPNSETVYVYRSYPVVSIEADVASSKRELSIEDTTFELTVCLTGSFTAGQYMPVELSYSLSADAQMGRVTLVGGSGSANRRNGTISLREDSADQCQQIEARLKATSASIYRPVILELMYELLSVPPPAELTGAPFCENCALLDPNQPVRLVRKVSFKTGCRGEVCVSDLQLSARWLDIDSEEGYILGSTKKASLEFTVYNGGENAYLPQLNVTLMPTRLTLAKLTSECRQTITTEGVNVLCDLNSGLPLKASYTAKYTLVLDMTKLEGGTVSMAEIRAEALSTSEELLPMDNFYEATLPLREFSEIEIVAKSSVRDVSLEKQKGPVDIEYELNLLNNGPSVFRNLEFTLDVPLVYHKPSSGGQKYKMIDINAIVVSAYYSYKTLDYSWTQNGVNLLPNPIEHGSIGTQSPTVDMDSLHRQPLDYGMLGADTGPQWASENDGGQGHDTMAVRRRRRRRDLGDLASEVQTEHASFNFNRYTNRLIEQPSSQQSNALTNVIDKVLLELPRNKTLLFSCIDDVDSYAECARLSLAVDLFRPGNVPIAVKLSFQLDLDAVEGAFHEREDNFVLLMMADVQQKQDPTGAGEQSRFKLARNNPYTVVYRFSDASTPVWVYILSAIAGLLVLVVLSYGLYKLGFFERTKKEEMEKHQRESVRLNAPAPSSSGGGPVEVDD</sequence>
<dbReference type="InterPro" id="IPR000413">
    <property type="entry name" value="Integrin_alpha"/>
</dbReference>
<dbReference type="PANTHER" id="PTHR23220">
    <property type="entry name" value="INTEGRIN ALPHA"/>
    <property type="match status" value="1"/>
</dbReference>
<dbReference type="Gene3D" id="2.60.40.1510">
    <property type="entry name" value="ntegrin, alpha v. Chain A, domain 3"/>
    <property type="match status" value="1"/>
</dbReference>
<dbReference type="GO" id="GO:0007229">
    <property type="term" value="P:integrin-mediated signaling pathway"/>
    <property type="evidence" value="ECO:0007669"/>
    <property type="project" value="UniProtKB-KW"/>
</dbReference>
<dbReference type="InterPro" id="IPR018184">
    <property type="entry name" value="Integrin_alpha_C_CS"/>
</dbReference>
<evidence type="ECO:0000259" key="15">
    <source>
        <dbReference type="Pfam" id="PF20805"/>
    </source>
</evidence>
<evidence type="ECO:0000256" key="10">
    <source>
        <dbReference type="ARBA" id="ARBA00023170"/>
    </source>
</evidence>
<keyword evidence="3 13" id="KW-0812">Transmembrane</keyword>
<comment type="subcellular location">
    <subcellularLocation>
        <location evidence="1 13">Membrane</location>
        <topology evidence="1 13">Single-pass type I membrane protein</topology>
    </subcellularLocation>
</comment>
<evidence type="ECO:0000256" key="2">
    <source>
        <dbReference type="ARBA" id="ARBA00008054"/>
    </source>
</evidence>
<dbReference type="PANTHER" id="PTHR23220:SF83">
    <property type="entry name" value="INTEGRIN ALPHA-PS3-RELATED"/>
    <property type="match status" value="1"/>
</dbReference>
<dbReference type="AlphaFoldDB" id="A0A2M4BAM3"/>
<dbReference type="Pfam" id="PF01839">
    <property type="entry name" value="FG-GAP"/>
    <property type="match status" value="3"/>
</dbReference>
<feature type="repeat" description="FG-GAP" evidence="12">
    <location>
        <begin position="405"/>
        <end position="461"/>
    </location>
</feature>
<name>A0A2M4BAM3_9DIPT</name>
<evidence type="ECO:0000256" key="11">
    <source>
        <dbReference type="ARBA" id="ARBA00023180"/>
    </source>
</evidence>
<dbReference type="GO" id="GO:0007160">
    <property type="term" value="P:cell-matrix adhesion"/>
    <property type="evidence" value="ECO:0007669"/>
    <property type="project" value="TreeGrafter"/>
</dbReference>
<feature type="repeat" description="FG-GAP" evidence="12">
    <location>
        <begin position="118"/>
        <end position="179"/>
    </location>
</feature>
<feature type="signal peptide" evidence="13">
    <location>
        <begin position="1"/>
        <end position="30"/>
    </location>
</feature>
<feature type="repeat" description="FG-GAP" evidence="12">
    <location>
        <begin position="342"/>
        <end position="403"/>
    </location>
</feature>
<dbReference type="InterPro" id="IPR013517">
    <property type="entry name" value="FG-GAP"/>
</dbReference>
<evidence type="ECO:0000313" key="16">
    <source>
        <dbReference type="EMBL" id="MBW50104.1"/>
    </source>
</evidence>
<evidence type="ECO:0000256" key="1">
    <source>
        <dbReference type="ARBA" id="ARBA00004479"/>
    </source>
</evidence>
<keyword evidence="4 13" id="KW-0732">Signal</keyword>
<dbReference type="PROSITE" id="PS51470">
    <property type="entry name" value="FG_GAP"/>
    <property type="match status" value="4"/>
</dbReference>
<evidence type="ECO:0000256" key="9">
    <source>
        <dbReference type="ARBA" id="ARBA00023136"/>
    </source>
</evidence>
<evidence type="ECO:0000256" key="3">
    <source>
        <dbReference type="ARBA" id="ARBA00022692"/>
    </source>
</evidence>
<evidence type="ECO:0000256" key="7">
    <source>
        <dbReference type="ARBA" id="ARBA00022989"/>
    </source>
</evidence>
<feature type="transmembrane region" description="Helical" evidence="13">
    <location>
        <begin position="1113"/>
        <end position="1135"/>
    </location>
</feature>
<protein>
    <submittedName>
        <fullName evidence="16">Putative vitronectin receptor alpha subunit</fullName>
    </submittedName>
</protein>
<dbReference type="InterPro" id="IPR032695">
    <property type="entry name" value="Integrin_dom_sf"/>
</dbReference>
<accession>A0A2M4BAM3</accession>
<dbReference type="GO" id="GO:0008305">
    <property type="term" value="C:integrin complex"/>
    <property type="evidence" value="ECO:0007669"/>
    <property type="project" value="InterPro"/>
</dbReference>
<dbReference type="SMART" id="SM00191">
    <property type="entry name" value="Int_alpha"/>
    <property type="match status" value="6"/>
</dbReference>
<evidence type="ECO:0000256" key="8">
    <source>
        <dbReference type="ARBA" id="ARBA00023037"/>
    </source>
</evidence>
<feature type="region of interest" description="Disordered" evidence="14">
    <location>
        <begin position="247"/>
        <end position="267"/>
    </location>
</feature>
<dbReference type="GO" id="GO:0007157">
    <property type="term" value="P:heterophilic cell-cell adhesion via plasma membrane cell adhesion molecules"/>
    <property type="evidence" value="ECO:0007669"/>
    <property type="project" value="UniProtKB-ARBA"/>
</dbReference>
<evidence type="ECO:0000256" key="5">
    <source>
        <dbReference type="ARBA" id="ARBA00022737"/>
    </source>
</evidence>
<feature type="chain" id="PRO_5014487822" evidence="13">
    <location>
        <begin position="31"/>
        <end position="1175"/>
    </location>
</feature>
<keyword evidence="8 13" id="KW-0401">Integrin</keyword>
<feature type="domain" description="Integrin alpha second immunoglobulin-like" evidence="15">
    <location>
        <begin position="665"/>
        <end position="790"/>
    </location>
</feature>
<dbReference type="EMBL" id="GGFJ01000963">
    <property type="protein sequence ID" value="MBW50104.1"/>
    <property type="molecule type" value="Transcribed_RNA"/>
</dbReference>
<dbReference type="Gene3D" id="2.130.10.130">
    <property type="entry name" value="Integrin alpha, N-terminal"/>
    <property type="match status" value="1"/>
</dbReference>
<evidence type="ECO:0000256" key="4">
    <source>
        <dbReference type="ARBA" id="ARBA00022729"/>
    </source>
</evidence>
<dbReference type="SUPFAM" id="SSF69318">
    <property type="entry name" value="Integrin alpha N-terminal domain"/>
    <property type="match status" value="1"/>
</dbReference>
<keyword evidence="5" id="KW-0677">Repeat</keyword>
<dbReference type="InterPro" id="IPR013519">
    <property type="entry name" value="Int_alpha_beta-p"/>
</dbReference>
<dbReference type="GO" id="GO:0009897">
    <property type="term" value="C:external side of plasma membrane"/>
    <property type="evidence" value="ECO:0007669"/>
    <property type="project" value="TreeGrafter"/>
</dbReference>
<dbReference type="Gene3D" id="2.60.40.1460">
    <property type="entry name" value="Integrin domains. Chain A, domain 2"/>
    <property type="match status" value="1"/>
</dbReference>
<feature type="repeat" description="FG-GAP" evidence="12">
    <location>
        <begin position="468"/>
        <end position="530"/>
    </location>
</feature>
<organism evidence="16">
    <name type="scientific">Anopheles marajoara</name>
    <dbReference type="NCBI Taxonomy" id="58244"/>
    <lineage>
        <taxon>Eukaryota</taxon>
        <taxon>Metazoa</taxon>
        <taxon>Ecdysozoa</taxon>
        <taxon>Arthropoda</taxon>
        <taxon>Hexapoda</taxon>
        <taxon>Insecta</taxon>
        <taxon>Pterygota</taxon>
        <taxon>Neoptera</taxon>
        <taxon>Endopterygota</taxon>
        <taxon>Diptera</taxon>
        <taxon>Nematocera</taxon>
        <taxon>Culicoidea</taxon>
        <taxon>Culicidae</taxon>
        <taxon>Anophelinae</taxon>
        <taxon>Anopheles</taxon>
    </lineage>
</organism>
<dbReference type="GO" id="GO:0033627">
    <property type="term" value="P:cell adhesion mediated by integrin"/>
    <property type="evidence" value="ECO:0007669"/>
    <property type="project" value="TreeGrafter"/>
</dbReference>
<dbReference type="SUPFAM" id="SSF69179">
    <property type="entry name" value="Integrin domains"/>
    <property type="match status" value="2"/>
</dbReference>
<evidence type="ECO:0000256" key="13">
    <source>
        <dbReference type="RuleBase" id="RU003762"/>
    </source>
</evidence>
<proteinExistence type="inferred from homology"/>
<evidence type="ECO:0000256" key="14">
    <source>
        <dbReference type="SAM" id="MobiDB-lite"/>
    </source>
</evidence>
<feature type="region of interest" description="Disordered" evidence="14">
    <location>
        <begin position="1150"/>
        <end position="1175"/>
    </location>
</feature>
<evidence type="ECO:0000256" key="12">
    <source>
        <dbReference type="PROSITE-ProRule" id="PRU00803"/>
    </source>
</evidence>
<keyword evidence="6 13" id="KW-0130">Cell adhesion</keyword>
<dbReference type="PROSITE" id="PS00242">
    <property type="entry name" value="INTEGRIN_ALPHA"/>
    <property type="match status" value="1"/>
</dbReference>
<dbReference type="InterPro" id="IPR028994">
    <property type="entry name" value="Integrin_alpha_N"/>
</dbReference>
<dbReference type="PRINTS" id="PR01185">
    <property type="entry name" value="INTEGRINA"/>
</dbReference>
<keyword evidence="10 13" id="KW-0675">Receptor</keyword>
<evidence type="ECO:0000256" key="6">
    <source>
        <dbReference type="ARBA" id="ARBA00022889"/>
    </source>
</evidence>
<keyword evidence="11" id="KW-0325">Glycoprotein</keyword>
<dbReference type="Gene3D" id="1.20.5.930">
    <property type="entry name" value="Bicelle-embedded integrin alpha(iib) transmembrane segment"/>
    <property type="match status" value="1"/>
</dbReference>
<reference evidence="16" key="1">
    <citation type="submission" date="2018-01" db="EMBL/GenBank/DDBJ databases">
        <title>An insight into the sialome of Amazonian anophelines.</title>
        <authorList>
            <person name="Ribeiro J.M."/>
            <person name="Scarpassa V."/>
            <person name="Calvo E."/>
        </authorList>
    </citation>
    <scope>NUCLEOTIDE SEQUENCE</scope>
    <source>
        <tissue evidence="16">Salivary glands</tissue>
    </source>
</reference>
<dbReference type="InterPro" id="IPR048285">
    <property type="entry name" value="Integrin_alpha_Ig-like_2"/>
</dbReference>
<comment type="similarity">
    <text evidence="2 13">Belongs to the integrin alpha chain family.</text>
</comment>
<feature type="compositionally biased region" description="Gly residues" evidence="14">
    <location>
        <begin position="1166"/>
        <end position="1175"/>
    </location>
</feature>
<keyword evidence="7 13" id="KW-1133">Transmembrane helix</keyword>
<dbReference type="GO" id="GO:0005178">
    <property type="term" value="F:integrin binding"/>
    <property type="evidence" value="ECO:0007669"/>
    <property type="project" value="TreeGrafter"/>
</dbReference>
<dbReference type="Pfam" id="PF20805">
    <property type="entry name" value="Integrin_A_Ig_2"/>
    <property type="match status" value="1"/>
</dbReference>